<accession>A0ABS6JWB8</accession>
<dbReference type="CDD" id="cd14686">
    <property type="entry name" value="bZIP"/>
    <property type="match status" value="1"/>
</dbReference>
<reference evidence="2 3" key="1">
    <citation type="submission" date="2021-06" db="EMBL/GenBank/DDBJ databases">
        <title>Bacillus sp. RD4P76, an endophyte from a halophyte.</title>
        <authorList>
            <person name="Sun J.-Q."/>
        </authorList>
    </citation>
    <scope>NUCLEOTIDE SEQUENCE [LARGE SCALE GENOMIC DNA]</scope>
    <source>
        <strain evidence="2 3">JCM 17098</strain>
    </source>
</reference>
<proteinExistence type="predicted"/>
<dbReference type="EMBL" id="JAHQCR010000063">
    <property type="protein sequence ID" value="MBU9722885.1"/>
    <property type="molecule type" value="Genomic_DNA"/>
</dbReference>
<feature type="coiled-coil region" evidence="1">
    <location>
        <begin position="41"/>
        <end position="75"/>
    </location>
</feature>
<comment type="caution">
    <text evidence="2">The sequence shown here is derived from an EMBL/GenBank/DDBJ whole genome shotgun (WGS) entry which is preliminary data.</text>
</comment>
<dbReference type="Proteomes" id="UP000790580">
    <property type="component" value="Unassembled WGS sequence"/>
</dbReference>
<keyword evidence="3" id="KW-1185">Reference proteome</keyword>
<organism evidence="2 3">
    <name type="scientific">Evansella alkalicola</name>
    <dbReference type="NCBI Taxonomy" id="745819"/>
    <lineage>
        <taxon>Bacteria</taxon>
        <taxon>Bacillati</taxon>
        <taxon>Bacillota</taxon>
        <taxon>Bacilli</taxon>
        <taxon>Bacillales</taxon>
        <taxon>Bacillaceae</taxon>
        <taxon>Evansella</taxon>
    </lineage>
</organism>
<evidence type="ECO:0000256" key="1">
    <source>
        <dbReference type="SAM" id="Coils"/>
    </source>
</evidence>
<evidence type="ECO:0000313" key="2">
    <source>
        <dbReference type="EMBL" id="MBU9722885.1"/>
    </source>
</evidence>
<sequence length="224" mass="25422">MLSKTHLGLLVVGIFVLGVSFLFSDPINEAVDSDEFDEGAFQQLEKENAALVEENARLQEKVNSLEKSLENFGKSTTVYMNRDAFMRNAQLSKTTEFIFEEQLETGLMVIYKDEVGYRHSYYSTKNGFWANSDYANVSEVGVSWTVNHEQEVPLISTAGLITNENISDIIVRHDGRKREARIVNVDDNRRVWYTLDELLVPEFTAEPVVTIEALSADGTLLWKN</sequence>
<dbReference type="RefSeq" id="WP_088073633.1">
    <property type="nucleotide sequence ID" value="NZ_JAHQCR010000063.1"/>
</dbReference>
<gene>
    <name evidence="2" type="ORF">KS407_15820</name>
</gene>
<protein>
    <submittedName>
        <fullName evidence="2">BZIP transcription factor</fullName>
    </submittedName>
</protein>
<keyword evidence="1" id="KW-0175">Coiled coil</keyword>
<evidence type="ECO:0000313" key="3">
    <source>
        <dbReference type="Proteomes" id="UP000790580"/>
    </source>
</evidence>
<name>A0ABS6JWB8_9BACI</name>